<organism evidence="1">
    <name type="scientific">Aegilops tauschii</name>
    <name type="common">Tausch's goatgrass</name>
    <name type="synonym">Aegilops squarrosa</name>
    <dbReference type="NCBI Taxonomy" id="37682"/>
    <lineage>
        <taxon>Eukaryota</taxon>
        <taxon>Viridiplantae</taxon>
        <taxon>Streptophyta</taxon>
        <taxon>Embryophyta</taxon>
        <taxon>Tracheophyta</taxon>
        <taxon>Spermatophyta</taxon>
        <taxon>Magnoliopsida</taxon>
        <taxon>Liliopsida</taxon>
        <taxon>Poales</taxon>
        <taxon>Poaceae</taxon>
        <taxon>BOP clade</taxon>
        <taxon>Pooideae</taxon>
        <taxon>Triticodae</taxon>
        <taxon>Triticeae</taxon>
        <taxon>Triticinae</taxon>
        <taxon>Aegilops</taxon>
    </lineage>
</organism>
<evidence type="ECO:0000313" key="1">
    <source>
        <dbReference type="EnsemblPlants" id="EMT05813"/>
    </source>
</evidence>
<reference evidence="1" key="1">
    <citation type="submission" date="2015-06" db="UniProtKB">
        <authorList>
            <consortium name="EnsemblPlants"/>
        </authorList>
    </citation>
    <scope>IDENTIFICATION</scope>
</reference>
<proteinExistence type="predicted"/>
<dbReference type="EnsemblPlants" id="EMT05813">
    <property type="protein sequence ID" value="EMT05813"/>
    <property type="gene ID" value="F775_52096"/>
</dbReference>
<protein>
    <submittedName>
        <fullName evidence="1">Uncharacterized protein</fullName>
    </submittedName>
</protein>
<accession>M8BGG9</accession>
<name>M8BGG9_AEGTA</name>
<dbReference type="AlphaFoldDB" id="M8BGG9"/>
<sequence length="103" mass="10912">MAKSTWALICHLHAIAGPSLTLIYPLFLRDAAVVGAEAAIRGVAGAAAVQGRVLHLREVRPGADQEARGDAARAPRPRPWLSMACTEEQTGQENVCLSADDEP</sequence>